<comment type="caution">
    <text evidence="1">The sequence shown here is derived from an EMBL/GenBank/DDBJ whole genome shotgun (WGS) entry which is preliminary data.</text>
</comment>
<gene>
    <name evidence="1" type="ORF">AB2L28_12810</name>
</gene>
<name>A0ABV4I364_9ACTN</name>
<dbReference type="EMBL" id="JBGGTQ010000005">
    <property type="protein sequence ID" value="MEZ0493115.1"/>
    <property type="molecule type" value="Genomic_DNA"/>
</dbReference>
<accession>A0ABV4I364</accession>
<protein>
    <submittedName>
        <fullName evidence="1">Uncharacterized protein</fullName>
    </submittedName>
</protein>
<reference evidence="1 2" key="1">
    <citation type="submission" date="2024-07" db="EMBL/GenBank/DDBJ databases">
        <authorList>
            <person name="Thanompreechachai J."/>
            <person name="Duangmal K."/>
        </authorList>
    </citation>
    <scope>NUCLEOTIDE SEQUENCE [LARGE SCALE GENOMIC DNA]</scope>
    <source>
        <strain evidence="1 2">TBRC 1896</strain>
    </source>
</reference>
<dbReference type="Proteomes" id="UP001566476">
    <property type="component" value="Unassembled WGS sequence"/>
</dbReference>
<organism evidence="1 2">
    <name type="scientific">Kineococcus mangrovi</name>
    <dbReference type="NCBI Taxonomy" id="1660183"/>
    <lineage>
        <taxon>Bacteria</taxon>
        <taxon>Bacillati</taxon>
        <taxon>Actinomycetota</taxon>
        <taxon>Actinomycetes</taxon>
        <taxon>Kineosporiales</taxon>
        <taxon>Kineosporiaceae</taxon>
        <taxon>Kineococcus</taxon>
    </lineage>
</organism>
<dbReference type="RefSeq" id="WP_370719350.1">
    <property type="nucleotide sequence ID" value="NZ_JBGGTQ010000005.1"/>
</dbReference>
<sequence>MLWGHSSGCSTAQAAAYRADGKPLVRPASGPPGELLGRLSFKALDALDDALRLHLDL</sequence>
<evidence type="ECO:0000313" key="2">
    <source>
        <dbReference type="Proteomes" id="UP001566476"/>
    </source>
</evidence>
<evidence type="ECO:0000313" key="1">
    <source>
        <dbReference type="EMBL" id="MEZ0493115.1"/>
    </source>
</evidence>
<keyword evidence="2" id="KW-1185">Reference proteome</keyword>
<proteinExistence type="predicted"/>